<keyword evidence="3" id="KW-1133">Transmembrane helix</keyword>
<gene>
    <name evidence="4" type="ORF">GCM10011509_02420</name>
</gene>
<feature type="transmembrane region" description="Helical" evidence="3">
    <location>
        <begin position="37"/>
        <end position="56"/>
    </location>
</feature>
<name>A0ABQ2F3M4_9MICO</name>
<dbReference type="Proteomes" id="UP000662111">
    <property type="component" value="Unassembled WGS sequence"/>
</dbReference>
<keyword evidence="3" id="KW-0472">Membrane</keyword>
<evidence type="ECO:0000256" key="1">
    <source>
        <dbReference type="ARBA" id="ARBA00008404"/>
    </source>
</evidence>
<keyword evidence="5" id="KW-1185">Reference proteome</keyword>
<dbReference type="InterPro" id="IPR005133">
    <property type="entry name" value="PhaG_MnhG_YufB"/>
</dbReference>
<organism evidence="4 5">
    <name type="scientific">Ornithinimicrobium pekingense</name>
    <dbReference type="NCBI Taxonomy" id="384677"/>
    <lineage>
        <taxon>Bacteria</taxon>
        <taxon>Bacillati</taxon>
        <taxon>Actinomycetota</taxon>
        <taxon>Actinomycetes</taxon>
        <taxon>Micrococcales</taxon>
        <taxon>Ornithinimicrobiaceae</taxon>
        <taxon>Ornithinimicrobium</taxon>
    </lineage>
</organism>
<comment type="caution">
    <text evidence="4">The sequence shown here is derived from an EMBL/GenBank/DDBJ whole genome shotgun (WGS) entry which is preliminary data.</text>
</comment>
<dbReference type="PANTHER" id="PTHR34703">
    <property type="entry name" value="ANTIPORTER SUBUNIT MNHG2-RELATED"/>
    <property type="match status" value="1"/>
</dbReference>
<feature type="transmembrane region" description="Helical" evidence="3">
    <location>
        <begin position="6"/>
        <end position="25"/>
    </location>
</feature>
<evidence type="ECO:0000313" key="5">
    <source>
        <dbReference type="Proteomes" id="UP000662111"/>
    </source>
</evidence>
<evidence type="ECO:0000256" key="2">
    <source>
        <dbReference type="SAM" id="MobiDB-lite"/>
    </source>
</evidence>
<proteinExistence type="inferred from homology"/>
<evidence type="ECO:0008006" key="6">
    <source>
        <dbReference type="Google" id="ProtNLM"/>
    </source>
</evidence>
<evidence type="ECO:0000256" key="3">
    <source>
        <dbReference type="SAM" id="Phobius"/>
    </source>
</evidence>
<dbReference type="Pfam" id="PF03334">
    <property type="entry name" value="PhaG_MnhG_YufB"/>
    <property type="match status" value="1"/>
</dbReference>
<dbReference type="EMBL" id="BMLB01000001">
    <property type="protein sequence ID" value="GGK57545.1"/>
    <property type="molecule type" value="Genomic_DNA"/>
</dbReference>
<dbReference type="RefSeq" id="WP_022920983.1">
    <property type="nucleotide sequence ID" value="NZ_BMLB01000001.1"/>
</dbReference>
<sequence>MVVTVVVGVLCLTGALFVLVSAVAMMKARDGLSRINVLSAATGLGLPLIVVGALVHDVRTNGFDWVDLVKAAVAVLGFIIMSSVASNNLGRAAYRSGAAVDPATTPNELAEAPEQRGGSSRS</sequence>
<protein>
    <recommendedName>
        <fullName evidence="6">Monovalent cation/H(+) antiporter subunit G</fullName>
    </recommendedName>
</protein>
<reference evidence="5" key="1">
    <citation type="journal article" date="2019" name="Int. J. Syst. Evol. Microbiol.">
        <title>The Global Catalogue of Microorganisms (GCM) 10K type strain sequencing project: providing services to taxonomists for standard genome sequencing and annotation.</title>
        <authorList>
            <consortium name="The Broad Institute Genomics Platform"/>
            <consortium name="The Broad Institute Genome Sequencing Center for Infectious Disease"/>
            <person name="Wu L."/>
            <person name="Ma J."/>
        </authorList>
    </citation>
    <scope>NUCLEOTIDE SEQUENCE [LARGE SCALE GENOMIC DNA]</scope>
    <source>
        <strain evidence="5">CGMCC 1.5362</strain>
    </source>
</reference>
<evidence type="ECO:0000313" key="4">
    <source>
        <dbReference type="EMBL" id="GGK57545.1"/>
    </source>
</evidence>
<feature type="transmembrane region" description="Helical" evidence="3">
    <location>
        <begin position="68"/>
        <end position="86"/>
    </location>
</feature>
<comment type="similarity">
    <text evidence="1">Belongs to the CPA3 antiporters (TC 2.A.63) subunit G family.</text>
</comment>
<keyword evidence="3" id="KW-0812">Transmembrane</keyword>
<accession>A0ABQ2F3M4</accession>
<dbReference type="PANTHER" id="PTHR34703:SF1">
    <property type="entry name" value="ANTIPORTER SUBUNIT MNHG2-RELATED"/>
    <property type="match status" value="1"/>
</dbReference>
<feature type="region of interest" description="Disordered" evidence="2">
    <location>
        <begin position="103"/>
        <end position="122"/>
    </location>
</feature>